<dbReference type="RefSeq" id="WP_132008910.1">
    <property type="nucleotide sequence ID" value="NZ_JABUHM010000008.1"/>
</dbReference>
<evidence type="ECO:0000313" key="2">
    <source>
        <dbReference type="EMBL" id="TCN23028.1"/>
    </source>
</evidence>
<feature type="transmembrane region" description="Helical" evidence="1">
    <location>
        <begin position="168"/>
        <end position="191"/>
    </location>
</feature>
<dbReference type="PIRSF" id="PIRSF036710">
    <property type="entry name" value="YphA_Bacsu"/>
    <property type="match status" value="1"/>
</dbReference>
<proteinExistence type="predicted"/>
<dbReference type="InterPro" id="IPR014617">
    <property type="entry name" value="YphA_Bacsu"/>
</dbReference>
<protein>
    <submittedName>
        <fullName evidence="2">Uncharacterized protein</fullName>
    </submittedName>
</protein>
<organism evidence="2 3">
    <name type="scientific">Mesobacillus foraminis</name>
    <dbReference type="NCBI Taxonomy" id="279826"/>
    <lineage>
        <taxon>Bacteria</taxon>
        <taxon>Bacillati</taxon>
        <taxon>Bacillota</taxon>
        <taxon>Bacilli</taxon>
        <taxon>Bacillales</taxon>
        <taxon>Bacillaceae</taxon>
        <taxon>Mesobacillus</taxon>
    </lineage>
</organism>
<keyword evidence="1" id="KW-1133">Transmembrane helix</keyword>
<dbReference type="Pfam" id="PF24124">
    <property type="entry name" value="YphA"/>
    <property type="match status" value="1"/>
</dbReference>
<accession>A0A4R2B8I4</accession>
<feature type="transmembrane region" description="Helical" evidence="1">
    <location>
        <begin position="130"/>
        <end position="148"/>
    </location>
</feature>
<feature type="transmembrane region" description="Helical" evidence="1">
    <location>
        <begin position="33"/>
        <end position="64"/>
    </location>
</feature>
<evidence type="ECO:0000256" key="1">
    <source>
        <dbReference type="SAM" id="Phobius"/>
    </source>
</evidence>
<keyword evidence="3" id="KW-1185">Reference proteome</keyword>
<name>A0A4R2B8I4_9BACI</name>
<feature type="transmembrane region" description="Helical" evidence="1">
    <location>
        <begin position="76"/>
        <end position="96"/>
    </location>
</feature>
<reference evidence="2 3" key="1">
    <citation type="journal article" date="2015" name="Stand. Genomic Sci.">
        <title>Genomic Encyclopedia of Bacterial and Archaeal Type Strains, Phase III: the genomes of soil and plant-associated and newly described type strains.</title>
        <authorList>
            <person name="Whitman W.B."/>
            <person name="Woyke T."/>
            <person name="Klenk H.P."/>
            <person name="Zhou Y."/>
            <person name="Lilburn T.G."/>
            <person name="Beck B.J."/>
            <person name="De Vos P."/>
            <person name="Vandamme P."/>
            <person name="Eisen J.A."/>
            <person name="Garrity G."/>
            <person name="Hugenholtz P."/>
            <person name="Kyrpides N.C."/>
        </authorList>
    </citation>
    <scope>NUCLEOTIDE SEQUENCE [LARGE SCALE GENOMIC DNA]</scope>
    <source>
        <strain evidence="2 3">CV53</strain>
    </source>
</reference>
<dbReference type="Proteomes" id="UP000295689">
    <property type="component" value="Unassembled WGS sequence"/>
</dbReference>
<dbReference type="AlphaFoldDB" id="A0A4R2B8I4"/>
<sequence>MDGLWFFLFAWIGWVWATFLMDKKNVYRFKLSLGLLLLIVASPYGIAYGGIEMQVSALILMAYILHETASLRKRAFFSFFVSAFIVMLAYVSFLLFELFDPIWVIFDRIWMVALTSVCICSFLQSNIRMRISILVSGLLQGEIVYSILMKRLLFPYPVATHAFLDILAVSVIVLAVWAGLSHTAFVAGTYINQGGGSKRHHE</sequence>
<evidence type="ECO:0000313" key="3">
    <source>
        <dbReference type="Proteomes" id="UP000295689"/>
    </source>
</evidence>
<comment type="caution">
    <text evidence="2">The sequence shown here is derived from an EMBL/GenBank/DDBJ whole genome shotgun (WGS) entry which is preliminary data.</text>
</comment>
<keyword evidence="1" id="KW-0812">Transmembrane</keyword>
<feature type="transmembrane region" description="Helical" evidence="1">
    <location>
        <begin position="102"/>
        <end position="123"/>
    </location>
</feature>
<dbReference type="EMBL" id="SLVV01000009">
    <property type="protein sequence ID" value="TCN23028.1"/>
    <property type="molecule type" value="Genomic_DNA"/>
</dbReference>
<gene>
    <name evidence="2" type="ORF">EV146_109186</name>
</gene>
<keyword evidence="1" id="KW-0472">Membrane</keyword>